<accession>A0A1W2B3L9</accession>
<gene>
    <name evidence="3" type="ORF">SAMN05661093_01403</name>
</gene>
<keyword evidence="2" id="KW-1133">Transmembrane helix</keyword>
<dbReference type="Proteomes" id="UP000192674">
    <property type="component" value="Unassembled WGS sequence"/>
</dbReference>
<dbReference type="EMBL" id="FWXV01000001">
    <property type="protein sequence ID" value="SMC67302.1"/>
    <property type="molecule type" value="Genomic_DNA"/>
</dbReference>
<keyword evidence="2" id="KW-0472">Membrane</keyword>
<evidence type="ECO:0000313" key="3">
    <source>
        <dbReference type="EMBL" id="SMC67302.1"/>
    </source>
</evidence>
<feature type="transmembrane region" description="Helical" evidence="2">
    <location>
        <begin position="35"/>
        <end position="54"/>
    </location>
</feature>
<proteinExistence type="predicted"/>
<keyword evidence="2" id="KW-0812">Transmembrane</keyword>
<keyword evidence="4" id="KW-1185">Reference proteome</keyword>
<protein>
    <submittedName>
        <fullName evidence="3">Uncharacterized protein</fullName>
    </submittedName>
</protein>
<name>A0A1W2B3L9_KIBAR</name>
<feature type="region of interest" description="Disordered" evidence="1">
    <location>
        <begin position="1"/>
        <end position="31"/>
    </location>
</feature>
<evidence type="ECO:0000313" key="4">
    <source>
        <dbReference type="Proteomes" id="UP000192674"/>
    </source>
</evidence>
<feature type="compositionally biased region" description="Basic and acidic residues" evidence="1">
    <location>
        <begin position="1"/>
        <end position="10"/>
    </location>
</feature>
<evidence type="ECO:0000256" key="2">
    <source>
        <dbReference type="SAM" id="Phobius"/>
    </source>
</evidence>
<organism evidence="3 4">
    <name type="scientific">Kibdelosporangium aridum</name>
    <dbReference type="NCBI Taxonomy" id="2030"/>
    <lineage>
        <taxon>Bacteria</taxon>
        <taxon>Bacillati</taxon>
        <taxon>Actinomycetota</taxon>
        <taxon>Actinomycetes</taxon>
        <taxon>Pseudonocardiales</taxon>
        <taxon>Pseudonocardiaceae</taxon>
        <taxon>Kibdelosporangium</taxon>
    </lineage>
</organism>
<reference evidence="3 4" key="1">
    <citation type="submission" date="2017-04" db="EMBL/GenBank/DDBJ databases">
        <authorList>
            <person name="Afonso C.L."/>
            <person name="Miller P.J."/>
            <person name="Scott M.A."/>
            <person name="Spackman E."/>
            <person name="Goraichik I."/>
            <person name="Dimitrov K.M."/>
            <person name="Suarez D.L."/>
            <person name="Swayne D.E."/>
        </authorList>
    </citation>
    <scope>NUCLEOTIDE SEQUENCE [LARGE SCALE GENOMIC DNA]</scope>
    <source>
        <strain evidence="3 4">DSM 43828</strain>
    </source>
</reference>
<evidence type="ECO:0000256" key="1">
    <source>
        <dbReference type="SAM" id="MobiDB-lite"/>
    </source>
</evidence>
<dbReference type="AlphaFoldDB" id="A0A1W2B3L9"/>
<sequence>MRRNPEDRPTAAETKQLLAGDPVKPKRPKRMSRRARAITAAGTALVLVGGVIFAM</sequence>